<dbReference type="Gene3D" id="3.40.390.10">
    <property type="entry name" value="Collagenase (Catalytic Domain)"/>
    <property type="match status" value="1"/>
</dbReference>
<evidence type="ECO:0000256" key="14">
    <source>
        <dbReference type="ARBA" id="ARBA00023105"/>
    </source>
</evidence>
<dbReference type="InterPro" id="IPR036365">
    <property type="entry name" value="PGBD-like_sf"/>
</dbReference>
<dbReference type="InterPro" id="IPR033739">
    <property type="entry name" value="M10A_MMP"/>
</dbReference>
<dbReference type="InterPro" id="IPR024079">
    <property type="entry name" value="MetalloPept_cat_dom_sf"/>
</dbReference>
<feature type="binding site" evidence="21">
    <location>
        <position position="205"/>
    </location>
    <ligand>
        <name>Ca(2+)</name>
        <dbReference type="ChEBI" id="CHEBI:29108"/>
        <label>2</label>
    </ligand>
</feature>
<dbReference type="Proteomes" id="UP001279410">
    <property type="component" value="Unassembled WGS sequence"/>
</dbReference>
<protein>
    <recommendedName>
        <fullName evidence="3">Collagenase 3</fullName>
    </recommendedName>
    <alternativeName>
        <fullName evidence="18">Matrix metalloproteinase-13</fullName>
    </alternativeName>
</protein>
<keyword evidence="10" id="KW-0378">Hydrolase</keyword>
<keyword evidence="7 20" id="KW-0479">Metal-binding</keyword>
<feature type="binding site" evidence="20">
    <location>
        <position position="235"/>
    </location>
    <ligand>
        <name>Zn(2+)</name>
        <dbReference type="ChEBI" id="CHEBI:29105"/>
        <label>2</label>
        <note>catalytic</note>
    </ligand>
</feature>
<evidence type="ECO:0000256" key="16">
    <source>
        <dbReference type="ARBA" id="ARBA00023157"/>
    </source>
</evidence>
<evidence type="ECO:0000256" key="9">
    <source>
        <dbReference type="ARBA" id="ARBA00022737"/>
    </source>
</evidence>
<keyword evidence="28" id="KW-1185">Reference proteome</keyword>
<feature type="binding site" evidence="21">
    <location>
        <position position="214"/>
    </location>
    <ligand>
        <name>Ca(2+)</name>
        <dbReference type="ChEBI" id="CHEBI:29108"/>
        <label>1</label>
    </ligand>
</feature>
<feature type="binding site" evidence="21">
    <location>
        <position position="196"/>
    </location>
    <ligand>
        <name>Zn(2+)</name>
        <dbReference type="ChEBI" id="CHEBI:29105"/>
        <label>1</label>
    </ligand>
</feature>
<dbReference type="InterPro" id="IPR018486">
    <property type="entry name" value="Hemopexin_CS"/>
</dbReference>
<evidence type="ECO:0000256" key="10">
    <source>
        <dbReference type="ARBA" id="ARBA00022801"/>
    </source>
</evidence>
<feature type="short sequence motif" description="Cysteine switch" evidence="23">
    <location>
        <begin position="106"/>
        <end position="113"/>
    </location>
</feature>
<dbReference type="GO" id="GO:0008270">
    <property type="term" value="F:zinc ion binding"/>
    <property type="evidence" value="ECO:0007669"/>
    <property type="project" value="InterPro"/>
</dbReference>
<dbReference type="InterPro" id="IPR000585">
    <property type="entry name" value="Hemopexin-like_dom"/>
</dbReference>
<feature type="binding site" evidence="21">
    <location>
        <position position="214"/>
    </location>
    <ligand>
        <name>Ca(2+)</name>
        <dbReference type="ChEBI" id="CHEBI:29108"/>
        <label>3</label>
    </ligand>
</feature>
<dbReference type="SUPFAM" id="SSF47090">
    <property type="entry name" value="PGBD-like"/>
    <property type="match status" value="1"/>
</dbReference>
<feature type="binding site" evidence="21">
    <location>
        <position position="209"/>
    </location>
    <ligand>
        <name>Zn(2+)</name>
        <dbReference type="ChEBI" id="CHEBI:29105"/>
        <label>1</label>
    </ligand>
</feature>
<dbReference type="GO" id="GO:0030574">
    <property type="term" value="P:collagen catabolic process"/>
    <property type="evidence" value="ECO:0007669"/>
    <property type="project" value="UniProtKB-KW"/>
</dbReference>
<dbReference type="CDD" id="cd00094">
    <property type="entry name" value="HX"/>
    <property type="match status" value="1"/>
</dbReference>
<dbReference type="PANTHER" id="PTHR10201">
    <property type="entry name" value="MATRIX METALLOPROTEINASE"/>
    <property type="match status" value="1"/>
</dbReference>
<keyword evidence="17" id="KW-0325">Glycoprotein</keyword>
<feature type="binding site" evidence="21">
    <location>
        <position position="445"/>
    </location>
    <ligand>
        <name>Ca(2+)</name>
        <dbReference type="ChEBI" id="CHEBI:29108"/>
        <label>4</label>
    </ligand>
</feature>
<dbReference type="AlphaFoldDB" id="A0AAD3QV87"/>
<dbReference type="PROSITE" id="PS00024">
    <property type="entry name" value="HEMOPEXIN"/>
    <property type="match status" value="1"/>
</dbReference>
<dbReference type="InterPro" id="IPR002477">
    <property type="entry name" value="Peptidoglycan-bd-like"/>
</dbReference>
<evidence type="ECO:0000256" key="22">
    <source>
        <dbReference type="PIRSR" id="PIRSR621190-3"/>
    </source>
</evidence>
<feature type="domain" description="Peptidase metallopeptidase" evidence="26">
    <location>
        <begin position="118"/>
        <end position="277"/>
    </location>
</feature>
<evidence type="ECO:0000256" key="19">
    <source>
        <dbReference type="PIRSR" id="PIRSR001191-1"/>
    </source>
</evidence>
<dbReference type="Pfam" id="PF00045">
    <property type="entry name" value="Hemopexin"/>
    <property type="match status" value="3"/>
</dbReference>
<feature type="disulfide bond" evidence="22">
    <location>
        <begin position="297"/>
        <end position="493"/>
    </location>
</feature>
<dbReference type="InterPro" id="IPR006026">
    <property type="entry name" value="Peptidase_Metallo"/>
</dbReference>
<keyword evidence="6" id="KW-0645">Protease</keyword>
<evidence type="ECO:0000313" key="27">
    <source>
        <dbReference type="EMBL" id="GLD47204.1"/>
    </source>
</evidence>
<feature type="binding site" evidence="20">
    <location>
        <position position="241"/>
    </location>
    <ligand>
        <name>Zn(2+)</name>
        <dbReference type="ChEBI" id="CHEBI:29105"/>
        <label>2</label>
        <note>catalytic</note>
    </ligand>
</feature>
<dbReference type="GO" id="GO:0004222">
    <property type="term" value="F:metalloendopeptidase activity"/>
    <property type="evidence" value="ECO:0007669"/>
    <property type="project" value="InterPro"/>
</dbReference>
<feature type="binding site" evidence="21">
    <location>
        <position position="249"/>
    </location>
    <ligand>
        <name>Zn(2+)</name>
        <dbReference type="ChEBI" id="CHEBI:29105"/>
        <label>2</label>
        <note>catalytic</note>
    </ligand>
</feature>
<evidence type="ECO:0000259" key="26">
    <source>
        <dbReference type="SMART" id="SM00235"/>
    </source>
</evidence>
<evidence type="ECO:0000256" key="6">
    <source>
        <dbReference type="ARBA" id="ARBA00022670"/>
    </source>
</evidence>
<comment type="cofactor">
    <cofactor evidence="21">
        <name>Ca(2+)</name>
        <dbReference type="ChEBI" id="CHEBI:29108"/>
    </cofactor>
    <text evidence="21">Can bind about 5 Ca(2+) ions per subunit.</text>
</comment>
<dbReference type="CDD" id="cd04278">
    <property type="entry name" value="ZnMc_MMP"/>
    <property type="match status" value="1"/>
</dbReference>
<evidence type="ECO:0000256" key="11">
    <source>
        <dbReference type="ARBA" id="ARBA00022833"/>
    </source>
</evidence>
<evidence type="ECO:0000256" key="25">
    <source>
        <dbReference type="SAM" id="SignalP"/>
    </source>
</evidence>
<feature type="repeat" description="Hemopexin" evidence="24">
    <location>
        <begin position="345"/>
        <end position="391"/>
    </location>
</feature>
<evidence type="ECO:0000256" key="5">
    <source>
        <dbReference type="ARBA" id="ARBA00022530"/>
    </source>
</evidence>
<feature type="binding site" evidence="21">
    <location>
        <position position="171"/>
    </location>
    <ligand>
        <name>Ca(2+)</name>
        <dbReference type="ChEBI" id="CHEBI:29108"/>
        <label>2</label>
    </ligand>
</feature>
<dbReference type="PANTHER" id="PTHR10201:SF165">
    <property type="entry name" value="COLLAGENASE 3"/>
    <property type="match status" value="1"/>
</dbReference>
<dbReference type="Pfam" id="PF00413">
    <property type="entry name" value="Peptidase_M10"/>
    <property type="match status" value="1"/>
</dbReference>
<keyword evidence="4" id="KW-0964">Secreted</keyword>
<feature type="binding site" evidence="21">
    <location>
        <position position="188"/>
    </location>
    <ligand>
        <name>Ca(2+)</name>
        <dbReference type="ChEBI" id="CHEBI:29108"/>
        <label>3</label>
    </ligand>
</feature>
<dbReference type="SMART" id="SM00120">
    <property type="entry name" value="HX"/>
    <property type="match status" value="4"/>
</dbReference>
<comment type="cofactor">
    <cofactor evidence="21">
        <name>Zn(2+)</name>
        <dbReference type="ChEBI" id="CHEBI:29105"/>
    </cofactor>
    <text evidence="21">Binds 2 Zn(2+) ions per subunit.</text>
</comment>
<reference evidence="27" key="1">
    <citation type="submission" date="2022-08" db="EMBL/GenBank/DDBJ databases">
        <title>Genome sequencing of akame (Lates japonicus).</title>
        <authorList>
            <person name="Hashiguchi Y."/>
            <person name="Takahashi H."/>
        </authorList>
    </citation>
    <scope>NUCLEOTIDE SEQUENCE</scope>
    <source>
        <strain evidence="27">Kochi</strain>
    </source>
</reference>
<dbReference type="EMBL" id="BRZM01000003">
    <property type="protein sequence ID" value="GLD47204.1"/>
    <property type="molecule type" value="Genomic_DNA"/>
</dbReference>
<gene>
    <name evidence="27" type="ORF">AKAME5_000142600</name>
</gene>
<evidence type="ECO:0000256" key="24">
    <source>
        <dbReference type="PROSITE-ProRule" id="PRU01011"/>
    </source>
</evidence>
<evidence type="ECO:0000256" key="7">
    <source>
        <dbReference type="ARBA" id="ARBA00022723"/>
    </source>
</evidence>
<feature type="repeat" description="Hemopexin" evidence="24">
    <location>
        <begin position="393"/>
        <end position="440"/>
    </location>
</feature>
<dbReference type="SUPFAM" id="SSF55486">
    <property type="entry name" value="Metalloproteases ('zincins'), catalytic domain"/>
    <property type="match status" value="1"/>
</dbReference>
<sequence length="505" mass="57816">MLCLSLLTLLLAGHTPVMGLPLRASDLPTQPHAGPSEADQKFAEEYLWRFYGYQPKLARQKRTADTDEDADWKTGLCDKLQSMQRFFGLHPSGELDKETLAVMKRPRCGLSDVERFGDTIRWKKRTLSYRITGSNLPSSASKVHKVFREAWKLWSSVAPMKFRKRSRKEADIVICFHKGDHEDGIPFDGKGGILAHAFLPGLGIGGDVHFDADEDWSFNSTGFNLLAVAAHEFGHALGLPHSSDPGAVMYPSYNFAPNYELQLSFRDVKDVQNLYGISPNFASLFSKKPPPRTPDKCDPDLSFDAVTELQQEVLFFKDRFMWRKHPQFDETAITLISSLWPDSVPPFLDAVYENVDGNVIVFFKGHQYWILKQLKLQEGSPRNISHLGFPSRIKSIDAALHFRIERSTVFFTGHECWRYNEKERMMEGSPVLIEQMWPGIPTPIDAAVFYEGSYITFLLWRFVHFFKGNIHYKYDSNSKHVISTSPVNDLLECEKHNNEILTEWR</sequence>
<evidence type="ECO:0000256" key="17">
    <source>
        <dbReference type="ARBA" id="ARBA00023180"/>
    </source>
</evidence>
<evidence type="ECO:0000256" key="13">
    <source>
        <dbReference type="ARBA" id="ARBA00023049"/>
    </source>
</evidence>
<feature type="signal peptide" evidence="25">
    <location>
        <begin position="1"/>
        <end position="19"/>
    </location>
</feature>
<evidence type="ECO:0000256" key="1">
    <source>
        <dbReference type="ARBA" id="ARBA00004498"/>
    </source>
</evidence>
<keyword evidence="11 20" id="KW-0862">Zinc</keyword>
<keyword evidence="9" id="KW-0677">Repeat</keyword>
<dbReference type="GO" id="GO:0006508">
    <property type="term" value="P:proteolysis"/>
    <property type="evidence" value="ECO:0007669"/>
    <property type="project" value="UniProtKB-KW"/>
</dbReference>
<comment type="similarity">
    <text evidence="2">Belongs to the peptidase M10A family.</text>
</comment>
<organism evidence="27 28">
    <name type="scientific">Lates japonicus</name>
    <name type="common">Japanese lates</name>
    <dbReference type="NCBI Taxonomy" id="270547"/>
    <lineage>
        <taxon>Eukaryota</taxon>
        <taxon>Metazoa</taxon>
        <taxon>Chordata</taxon>
        <taxon>Craniata</taxon>
        <taxon>Vertebrata</taxon>
        <taxon>Euteleostomi</taxon>
        <taxon>Actinopterygii</taxon>
        <taxon>Neopterygii</taxon>
        <taxon>Teleostei</taxon>
        <taxon>Neoteleostei</taxon>
        <taxon>Acanthomorphata</taxon>
        <taxon>Carangaria</taxon>
        <taxon>Carangaria incertae sedis</taxon>
        <taxon>Centropomidae</taxon>
        <taxon>Lates</taxon>
    </lineage>
</organism>
<feature type="binding site" evidence="21">
    <location>
        <position position="181"/>
    </location>
    <ligand>
        <name>Zn(2+)</name>
        <dbReference type="ChEBI" id="CHEBI:29105"/>
        <label>1</label>
    </ligand>
</feature>
<evidence type="ECO:0000256" key="15">
    <source>
        <dbReference type="ARBA" id="ARBA00023145"/>
    </source>
</evidence>
<dbReference type="Gene3D" id="2.110.10.10">
    <property type="entry name" value="Hemopexin-like domain"/>
    <property type="match status" value="1"/>
</dbReference>
<feature type="binding site" evidence="21">
    <location>
        <position position="399"/>
    </location>
    <ligand>
        <name>Ca(2+)</name>
        <dbReference type="ChEBI" id="CHEBI:29108"/>
        <label>5</label>
    </ligand>
</feature>
<feature type="binding site" evidence="21">
    <location>
        <position position="189"/>
    </location>
    <ligand>
        <name>Ca(2+)</name>
        <dbReference type="ChEBI" id="CHEBI:29108"/>
        <label>3</label>
    </ligand>
</feature>
<evidence type="ECO:0000256" key="18">
    <source>
        <dbReference type="ARBA" id="ARBA00031807"/>
    </source>
</evidence>
<feature type="active site" evidence="19">
    <location>
        <position position="232"/>
    </location>
</feature>
<dbReference type="GO" id="GO:0031012">
    <property type="term" value="C:extracellular matrix"/>
    <property type="evidence" value="ECO:0007669"/>
    <property type="project" value="InterPro"/>
</dbReference>
<dbReference type="SMART" id="SM00235">
    <property type="entry name" value="ZnMc"/>
    <property type="match status" value="1"/>
</dbReference>
<accession>A0AAD3QV87</accession>
<dbReference type="PRINTS" id="PR00138">
    <property type="entry name" value="MATRIXIN"/>
</dbReference>
<evidence type="ECO:0000256" key="21">
    <source>
        <dbReference type="PIRSR" id="PIRSR621190-2"/>
    </source>
</evidence>
<evidence type="ECO:0000256" key="2">
    <source>
        <dbReference type="ARBA" id="ARBA00010370"/>
    </source>
</evidence>
<feature type="repeat" description="Hemopexin" evidence="24">
    <location>
        <begin position="294"/>
        <end position="343"/>
    </location>
</feature>
<dbReference type="SUPFAM" id="SSF50923">
    <property type="entry name" value="Hemopexin-like domain"/>
    <property type="match status" value="1"/>
</dbReference>
<evidence type="ECO:0000256" key="23">
    <source>
        <dbReference type="PIRSR" id="PIRSR621190-5"/>
    </source>
</evidence>
<evidence type="ECO:0000256" key="3">
    <source>
        <dbReference type="ARBA" id="ARBA00018037"/>
    </source>
</evidence>
<keyword evidence="15" id="KW-0865">Zymogen</keyword>
<dbReference type="PROSITE" id="PS51642">
    <property type="entry name" value="HEMOPEXIN_2"/>
    <property type="match status" value="4"/>
</dbReference>
<evidence type="ECO:0000256" key="8">
    <source>
        <dbReference type="ARBA" id="ARBA00022729"/>
    </source>
</evidence>
<dbReference type="PIRSF" id="PIRSF001191">
    <property type="entry name" value="Peptidase_M10A_matrix"/>
    <property type="match status" value="1"/>
</dbReference>
<evidence type="ECO:0000256" key="4">
    <source>
        <dbReference type="ARBA" id="ARBA00022525"/>
    </source>
</evidence>
<keyword evidence="5" id="KW-0272">Extracellular matrix</keyword>
<feature type="binding site" evidence="21">
    <location>
        <position position="183"/>
    </location>
    <ligand>
        <name>Zn(2+)</name>
        <dbReference type="ChEBI" id="CHEBI:29105"/>
        <label>1</label>
    </ligand>
</feature>
<evidence type="ECO:0000256" key="12">
    <source>
        <dbReference type="ARBA" id="ARBA00022837"/>
    </source>
</evidence>
<dbReference type="GO" id="GO:0030198">
    <property type="term" value="P:extracellular matrix organization"/>
    <property type="evidence" value="ECO:0007669"/>
    <property type="project" value="TreeGrafter"/>
</dbReference>
<keyword evidence="14" id="KW-0177">Collagen degradation</keyword>
<dbReference type="InterPro" id="IPR021190">
    <property type="entry name" value="Pept_M10A"/>
</dbReference>
<feature type="binding site" evidence="21">
    <location>
        <position position="304"/>
    </location>
    <ligand>
        <name>Ca(2+)</name>
        <dbReference type="ChEBI" id="CHEBI:29108"/>
        <label>4</label>
    </ligand>
</feature>
<feature type="binding site" evidence="21">
    <location>
        <position position="349"/>
    </location>
    <ligand>
        <name>Ca(2+)</name>
        <dbReference type="ChEBI" id="CHEBI:29108"/>
        <label>4</label>
    </ligand>
</feature>
<keyword evidence="12 21" id="KW-0106">Calcium</keyword>
<feature type="binding site" description="in inhibited form" evidence="21">
    <location>
        <position position="108"/>
    </location>
    <ligand>
        <name>Zn(2+)</name>
        <dbReference type="ChEBI" id="CHEBI:29105"/>
        <label>2</label>
        <note>catalytic</note>
    </ligand>
</feature>
<feature type="chain" id="PRO_5042283761" description="Collagenase 3" evidence="25">
    <location>
        <begin position="20"/>
        <end position="505"/>
    </location>
</feature>
<evidence type="ECO:0000313" key="28">
    <source>
        <dbReference type="Proteomes" id="UP001279410"/>
    </source>
</evidence>
<feature type="binding site" evidence="20">
    <location>
        <position position="231"/>
    </location>
    <ligand>
        <name>Zn(2+)</name>
        <dbReference type="ChEBI" id="CHEBI:29105"/>
        <label>2</label>
        <note>catalytic</note>
    </ligand>
</feature>
<keyword evidence="13" id="KW-0482">Metalloprotease</keyword>
<dbReference type="InterPro" id="IPR018487">
    <property type="entry name" value="Hemopexin-like_repeat"/>
</dbReference>
<comment type="subcellular location">
    <subcellularLocation>
        <location evidence="1">Secreted</location>
        <location evidence="1">Extracellular space</location>
        <location evidence="1">Extracellular matrix</location>
    </subcellularLocation>
</comment>
<dbReference type="Pfam" id="PF01471">
    <property type="entry name" value="PG_binding_1"/>
    <property type="match status" value="1"/>
</dbReference>
<keyword evidence="8 25" id="KW-0732">Signal</keyword>
<evidence type="ECO:0000256" key="20">
    <source>
        <dbReference type="PIRSR" id="PIRSR001191-2"/>
    </source>
</evidence>
<proteinExistence type="inferred from homology"/>
<comment type="caution">
    <text evidence="27">The sequence shown here is derived from an EMBL/GenBank/DDBJ whole genome shotgun (WGS) entry which is preliminary data.</text>
</comment>
<dbReference type="GO" id="GO:0005615">
    <property type="term" value="C:extracellular space"/>
    <property type="evidence" value="ECO:0007669"/>
    <property type="project" value="TreeGrafter"/>
</dbReference>
<keyword evidence="16 22" id="KW-1015">Disulfide bond</keyword>
<dbReference type="InterPro" id="IPR036375">
    <property type="entry name" value="Hemopexin-like_dom_sf"/>
</dbReference>
<dbReference type="FunFam" id="2.110.10.10:FF:000002">
    <property type="entry name" value="Matrix metallopeptidase 3"/>
    <property type="match status" value="1"/>
</dbReference>
<feature type="binding site" evidence="21">
    <location>
        <position position="211"/>
    </location>
    <ligand>
        <name>Ca(2+)</name>
        <dbReference type="ChEBI" id="CHEBI:29108"/>
        <label>3</label>
    </ligand>
</feature>
<feature type="binding site" evidence="21">
    <location>
        <position position="207"/>
    </location>
    <ligand>
        <name>Ca(2+)</name>
        <dbReference type="ChEBI" id="CHEBI:29108"/>
        <label>2</label>
    </ligand>
</feature>
<feature type="repeat" description="Hemopexin" evidence="24">
    <location>
        <begin position="441"/>
        <end position="494"/>
    </location>
</feature>
<dbReference type="InterPro" id="IPR001818">
    <property type="entry name" value="Pept_M10_metallopeptidase"/>
</dbReference>
<dbReference type="FunFam" id="3.40.390.10:FF:000007">
    <property type="entry name" value="Collagenase 3"/>
    <property type="match status" value="1"/>
</dbReference>
<name>A0AAD3QV87_LATJO</name>